<dbReference type="AlphaFoldDB" id="A0A382UQU7"/>
<accession>A0A382UQU7</accession>
<dbReference type="SUPFAM" id="SSF49464">
    <property type="entry name" value="Carboxypeptidase regulatory domain-like"/>
    <property type="match status" value="1"/>
</dbReference>
<reference evidence="1" key="1">
    <citation type="submission" date="2018-05" db="EMBL/GenBank/DDBJ databases">
        <authorList>
            <person name="Lanie J.A."/>
            <person name="Ng W.-L."/>
            <person name="Kazmierczak K.M."/>
            <person name="Andrzejewski T.M."/>
            <person name="Davidsen T.M."/>
            <person name="Wayne K.J."/>
            <person name="Tettelin H."/>
            <person name="Glass J.I."/>
            <person name="Rusch D."/>
            <person name="Podicherti R."/>
            <person name="Tsui H.-C.T."/>
            <person name="Winkler M.E."/>
        </authorList>
    </citation>
    <scope>NUCLEOTIDE SEQUENCE</scope>
</reference>
<sequence length="248" mass="26794">MGFDPGKFVFVIRWGWPAVGPETTPFEPDLDDASVGNTDCLGDRRLFMVGLCGPHPCWNSVSGIRLQGMRSLSFLHHHRVESLMRVVSFLALCASLFALPLRLSADGLHGRVVDDLTGDAIAGALVRTGELSTLTDSAGVFRLSSSADSLTVSHIGFHDLRVASSIGLIGLRARFYTAPEIIVHAGLTSQRLADLSASVHVIETQQVAAHHHLQDLTDGMANVHWAGGTSRPRYFQIRGIGERSQYAG</sequence>
<protein>
    <recommendedName>
        <fullName evidence="2">TonB-dependent receptor plug domain-containing protein</fullName>
    </recommendedName>
</protein>
<feature type="non-terminal residue" evidence="1">
    <location>
        <position position="248"/>
    </location>
</feature>
<proteinExistence type="predicted"/>
<organism evidence="1">
    <name type="scientific">marine metagenome</name>
    <dbReference type="NCBI Taxonomy" id="408172"/>
    <lineage>
        <taxon>unclassified sequences</taxon>
        <taxon>metagenomes</taxon>
        <taxon>ecological metagenomes</taxon>
    </lineage>
</organism>
<dbReference type="EMBL" id="UINC01146022">
    <property type="protein sequence ID" value="SVD36507.1"/>
    <property type="molecule type" value="Genomic_DNA"/>
</dbReference>
<dbReference type="InterPro" id="IPR008969">
    <property type="entry name" value="CarboxyPept-like_regulatory"/>
</dbReference>
<name>A0A382UQU7_9ZZZZ</name>
<evidence type="ECO:0000313" key="1">
    <source>
        <dbReference type="EMBL" id="SVD36507.1"/>
    </source>
</evidence>
<gene>
    <name evidence="1" type="ORF">METZ01_LOCUS389361</name>
</gene>
<evidence type="ECO:0008006" key="2">
    <source>
        <dbReference type="Google" id="ProtNLM"/>
    </source>
</evidence>